<keyword evidence="1" id="KW-0539">Nucleus</keyword>
<evidence type="ECO:0000313" key="3">
    <source>
        <dbReference type="Proteomes" id="UP000024376"/>
    </source>
</evidence>
<evidence type="ECO:0000256" key="1">
    <source>
        <dbReference type="ARBA" id="ARBA00023242"/>
    </source>
</evidence>
<dbReference type="OrthoDB" id="3525185at2759"/>
<dbReference type="EMBL" id="KI911139">
    <property type="protein sequence ID" value="ETS07235.1"/>
    <property type="molecule type" value="Genomic_DNA"/>
</dbReference>
<dbReference type="CDD" id="cd00067">
    <property type="entry name" value="GAL4"/>
    <property type="match status" value="1"/>
</dbReference>
<dbReference type="GO" id="GO:0000981">
    <property type="term" value="F:DNA-binding transcription factor activity, RNA polymerase II-specific"/>
    <property type="evidence" value="ECO:0007669"/>
    <property type="project" value="InterPro"/>
</dbReference>
<protein>
    <recommendedName>
        <fullName evidence="4">Zn(2)-C6 fungal-type domain-containing protein</fullName>
    </recommendedName>
</protein>
<dbReference type="PANTHER" id="PTHR38111">
    <property type="entry name" value="ZN(2)-C6 FUNGAL-TYPE DOMAIN-CONTAINING PROTEIN-RELATED"/>
    <property type="match status" value="1"/>
</dbReference>
<accession>A0A024SNI4</accession>
<dbReference type="AlphaFoldDB" id="A0A024SNI4"/>
<proteinExistence type="predicted"/>
<dbReference type="Proteomes" id="UP000024376">
    <property type="component" value="Unassembled WGS sequence"/>
</dbReference>
<gene>
    <name evidence="2" type="ORF">M419DRAFT_67567</name>
</gene>
<organism evidence="2 3">
    <name type="scientific">Hypocrea jecorina (strain ATCC 56765 / BCRC 32924 / NRRL 11460 / Rut C-30)</name>
    <name type="common">Trichoderma reesei</name>
    <dbReference type="NCBI Taxonomy" id="1344414"/>
    <lineage>
        <taxon>Eukaryota</taxon>
        <taxon>Fungi</taxon>
        <taxon>Dikarya</taxon>
        <taxon>Ascomycota</taxon>
        <taxon>Pezizomycotina</taxon>
        <taxon>Sordariomycetes</taxon>
        <taxon>Hypocreomycetidae</taxon>
        <taxon>Hypocreales</taxon>
        <taxon>Hypocreaceae</taxon>
        <taxon>Trichoderma</taxon>
    </lineage>
</organism>
<dbReference type="GO" id="GO:0008270">
    <property type="term" value="F:zinc ion binding"/>
    <property type="evidence" value="ECO:0007669"/>
    <property type="project" value="InterPro"/>
</dbReference>
<evidence type="ECO:0000313" key="2">
    <source>
        <dbReference type="EMBL" id="ETS07235.1"/>
    </source>
</evidence>
<dbReference type="HOGENOM" id="CLU_021599_8_1_1"/>
<dbReference type="PANTHER" id="PTHR38111:SF6">
    <property type="entry name" value="FINGER DOMAIN PROTEIN, PUTATIVE (AFU_ORTHOLOGUE AFUA_8G01940)-RELATED"/>
    <property type="match status" value="1"/>
</dbReference>
<sequence>MHRGSRRSFGCGACRRIKIKVNRKPRVFEICDRCLRAGRECVYPPQFHFIDTNTRFAVPDIQEQPALPRTGTEDLKTRLALLQGEGGNDGMIYKFQLLRYRSTTPPSSPRSSSPPVLKAPSLSRGEKLASALAASFKSPPYGYQLHHLGRYITEIPRRLGHNAALDIAVECLLQSHTQLLQAIQSSQPSSQPSPEYMRALQTLQHVIADPVLGTSTETVCATMLMAHYEMMAPERRSHQYIAHAGGASKLILVRGPRRVRTNFEYNLFRTQRGRIVLEALLRGEHCFLLTGGWQDICPEKCRSVRFSSVDYLFESICKIPTLVKYVLDWRAGVSELGLGELTDYGRKIQQDLRAASPRGSMSVSLEEDLGFEERKSSALDDECPLSVHFRSHEGAIFHSWRWMALLIADLCLVNLVADPRLRLRIADTAQRICMCYEYASLSKPLGAQFLQVPLIIAYAVSDQKRKDWITDKINLLMGGLYVTYTAQYLDSLSTMILKGIK</sequence>
<dbReference type="InterPro" id="IPR053178">
    <property type="entry name" value="Osmoadaptation_assoc"/>
</dbReference>
<reference evidence="3" key="1">
    <citation type="journal article" date="2013" name="Ind. Biotechnol.">
        <title>Comparative genomics analysis of Trichoderma reesei strains.</title>
        <authorList>
            <person name="Koike H."/>
            <person name="Aerts A."/>
            <person name="LaButti K."/>
            <person name="Grigoriev I.V."/>
            <person name="Baker S.E."/>
        </authorList>
    </citation>
    <scope>NUCLEOTIDE SEQUENCE [LARGE SCALE GENOMIC DNA]</scope>
    <source>
        <strain evidence="3">ATCC 56765 / BCRC 32924 / NRRL 11460 / Rut C-30</strain>
    </source>
</reference>
<dbReference type="KEGG" id="trr:M419DRAFT_67567"/>
<dbReference type="SUPFAM" id="SSF57701">
    <property type="entry name" value="Zn2/Cys6 DNA-binding domain"/>
    <property type="match status" value="1"/>
</dbReference>
<evidence type="ECO:0008006" key="4">
    <source>
        <dbReference type="Google" id="ProtNLM"/>
    </source>
</evidence>
<dbReference type="InterPro" id="IPR001138">
    <property type="entry name" value="Zn2Cys6_DnaBD"/>
</dbReference>
<name>A0A024SNI4_HYPJR</name>
<dbReference type="InterPro" id="IPR036864">
    <property type="entry name" value="Zn2-C6_fun-type_DNA-bd_sf"/>
</dbReference>
<dbReference type="Gene3D" id="4.10.240.10">
    <property type="entry name" value="Zn(2)-C6 fungal-type DNA-binding domain"/>
    <property type="match status" value="1"/>
</dbReference>